<feature type="coiled-coil region" evidence="1">
    <location>
        <begin position="218"/>
        <end position="248"/>
    </location>
</feature>
<reference evidence="2 3" key="1">
    <citation type="submission" date="2017-05" db="EMBL/GenBank/DDBJ databases">
        <title>Genome Sequence of Loktanella vestfoldensis Strain SMR4r Isolated from a Culture of the Diatom Skeletonema marinoi.</title>
        <authorList>
            <person name="Topel M."/>
            <person name="Pinder M.I.M."/>
            <person name="Johansson O.N."/>
            <person name="Kourtchenko O."/>
            <person name="Godhe A."/>
            <person name="Clarke A.K."/>
        </authorList>
    </citation>
    <scope>NUCLEOTIDE SEQUENCE [LARGE SCALE GENOMIC DNA]</scope>
    <source>
        <strain evidence="2 3">SMR4r</strain>
    </source>
</reference>
<evidence type="ECO:0000313" key="3">
    <source>
        <dbReference type="Proteomes" id="UP000195273"/>
    </source>
</evidence>
<protein>
    <submittedName>
        <fullName evidence="2">Uncharacterized protein</fullName>
    </submittedName>
</protein>
<sequence length="250" mass="27533">MTKTTKSTIKSATTVITAQQHYDAMLIIANKAATWHSTSYKKASDELFALLGECYSTVADIRKQGTAMVRELNKVLTANSITFNDGTRLETKVVRVVFGNIGKRAHIYARVLVNAREQSVQTTLFAQWLVKQGGIEAVRKQHKGLTPAEVKAQRVETAEKSFPRVKAKLLSNAPKADGSDYVLALVEHTNGKQRIVSFCANISLVKQVLASVADYAEQQAAAETRADVERERRKLQQQLAQVSSLTDKAA</sequence>
<accession>A0A1Y0EGM5</accession>
<name>A0A1Y0EGM5_9RHOB</name>
<proteinExistence type="predicted"/>
<dbReference type="KEGG" id="lvs:LOKVESSMR4R_03517"/>
<gene>
    <name evidence="2" type="ORF">LOKVESSMR4R_03517</name>
</gene>
<keyword evidence="1" id="KW-0175">Coiled coil</keyword>
<organism evidence="2 3">
    <name type="scientific">Yoonia vestfoldensis</name>
    <dbReference type="NCBI Taxonomy" id="245188"/>
    <lineage>
        <taxon>Bacteria</taxon>
        <taxon>Pseudomonadati</taxon>
        <taxon>Pseudomonadota</taxon>
        <taxon>Alphaproteobacteria</taxon>
        <taxon>Rhodobacterales</taxon>
        <taxon>Paracoccaceae</taxon>
        <taxon>Yoonia</taxon>
    </lineage>
</organism>
<evidence type="ECO:0000256" key="1">
    <source>
        <dbReference type="SAM" id="Coils"/>
    </source>
</evidence>
<dbReference type="AlphaFoldDB" id="A0A1Y0EGM5"/>
<dbReference type="OrthoDB" id="7360832at2"/>
<evidence type="ECO:0000313" key="2">
    <source>
        <dbReference type="EMBL" id="ARU02786.1"/>
    </source>
</evidence>
<keyword evidence="3" id="KW-1185">Reference proteome</keyword>
<dbReference type="Proteomes" id="UP000195273">
    <property type="component" value="Chromosome"/>
</dbReference>
<dbReference type="EMBL" id="CP021431">
    <property type="protein sequence ID" value="ARU02786.1"/>
    <property type="molecule type" value="Genomic_DNA"/>
</dbReference>
<dbReference type="RefSeq" id="WP_157898268.1">
    <property type="nucleotide sequence ID" value="NZ_CP021431.1"/>
</dbReference>